<dbReference type="GO" id="GO:0010833">
    <property type="term" value="P:telomere maintenance via telomere lengthening"/>
    <property type="evidence" value="ECO:0007669"/>
    <property type="project" value="UniProtKB-UniRule"/>
</dbReference>
<dbReference type="PANTHER" id="PTHR16466">
    <property type="entry name" value="TELOMERE REPEAT-BINDING FACTOR 2-INTERACTING PROTEIN 1"/>
    <property type="match status" value="1"/>
</dbReference>
<evidence type="ECO:0000313" key="8">
    <source>
        <dbReference type="EMBL" id="KAK1158457.1"/>
    </source>
</evidence>
<dbReference type="Proteomes" id="UP001230051">
    <property type="component" value="Unassembled WGS sequence"/>
</dbReference>
<feature type="region of interest" description="Disordered" evidence="6">
    <location>
        <begin position="65"/>
        <end position="98"/>
    </location>
</feature>
<comment type="function">
    <text evidence="5">Acts both as a regulator of telomere function and as a transcription regulator. Involved in the regulation of telomere length and protection as a component of the shelterin complex (telosome). Does not bind DNA directly: recruited to telomeric double-stranded 5'-TTAGGG-3' repeats via its interaction with terf2. Independently of its function in telomeres, also acts as a transcription regulator: recruited to extratelomeric 5'-TTAGGG-3' sites via its association with terf2 or other factors, and regulates gene expression.</text>
</comment>
<comment type="caution">
    <text evidence="8">The sequence shown here is derived from an EMBL/GenBank/DDBJ whole genome shotgun (WGS) entry which is preliminary data.</text>
</comment>
<sequence length="247" mass="27093">QSDDETPHLEVTGEARGHEEAGAQSVVAGQESMPMAGRAELGQPQSPLSWLCKVVKYRDSFIVDSQTQEGASDPSETQEKRIAPETEPRAEEREVGAQTVVADQESVPVAGRAELGQPQSPLSWLCKFMMHRNILDSHTQKGEEGASDPSQAEVVDTIAAVQFLMDEFGVDLACVMQSLLKNSGDFQAARHYLRTGRREDGRPPSTRHDDLALQSGDPATKQALILKYGEENVAKRVAFFSMDLQRD</sequence>
<comment type="similarity">
    <text evidence="5">Belongs to the RAP1 family.</text>
</comment>
<evidence type="ECO:0000256" key="1">
    <source>
        <dbReference type="ARBA" id="ARBA00023015"/>
    </source>
</evidence>
<keyword evidence="1 5" id="KW-0805">Transcription regulation</keyword>
<comment type="subcellular location">
    <subcellularLocation>
        <location evidence="5">Nucleus</location>
    </subcellularLocation>
    <subcellularLocation>
        <location evidence="5">Chromosome</location>
        <location evidence="5">Telomere</location>
    </subcellularLocation>
</comment>
<name>A0AAD8CV46_ACIOX</name>
<evidence type="ECO:0000256" key="2">
    <source>
        <dbReference type="ARBA" id="ARBA00023159"/>
    </source>
</evidence>
<dbReference type="GO" id="GO:0031848">
    <property type="term" value="P:protection from non-homologous end joining at telomere"/>
    <property type="evidence" value="ECO:0007669"/>
    <property type="project" value="TreeGrafter"/>
</dbReference>
<dbReference type="AlphaFoldDB" id="A0AAD8CV46"/>
<evidence type="ECO:0000256" key="5">
    <source>
        <dbReference type="RuleBase" id="RU367107"/>
    </source>
</evidence>
<evidence type="ECO:0000256" key="3">
    <source>
        <dbReference type="ARBA" id="ARBA00023163"/>
    </source>
</evidence>
<accession>A0AAD8CV46</accession>
<evidence type="ECO:0000313" key="9">
    <source>
        <dbReference type="Proteomes" id="UP001230051"/>
    </source>
</evidence>
<keyword evidence="5" id="KW-0158">Chromosome</keyword>
<organism evidence="8 9">
    <name type="scientific">Acipenser oxyrinchus oxyrinchus</name>
    <dbReference type="NCBI Taxonomy" id="40147"/>
    <lineage>
        <taxon>Eukaryota</taxon>
        <taxon>Metazoa</taxon>
        <taxon>Chordata</taxon>
        <taxon>Craniata</taxon>
        <taxon>Vertebrata</taxon>
        <taxon>Euteleostomi</taxon>
        <taxon>Actinopterygii</taxon>
        <taxon>Chondrostei</taxon>
        <taxon>Acipenseriformes</taxon>
        <taxon>Acipenseridae</taxon>
        <taxon>Acipenser</taxon>
    </lineage>
</organism>
<dbReference type="GO" id="GO:0070187">
    <property type="term" value="C:shelterin complex"/>
    <property type="evidence" value="ECO:0007669"/>
    <property type="project" value="TreeGrafter"/>
</dbReference>
<proteinExistence type="inferred from homology"/>
<feature type="region of interest" description="Disordered" evidence="6">
    <location>
        <begin position="1"/>
        <end position="44"/>
    </location>
</feature>
<dbReference type="GO" id="GO:0006355">
    <property type="term" value="P:regulation of DNA-templated transcription"/>
    <property type="evidence" value="ECO:0007669"/>
    <property type="project" value="UniProtKB-UniRule"/>
</dbReference>
<evidence type="ECO:0000256" key="4">
    <source>
        <dbReference type="ARBA" id="ARBA00023242"/>
    </source>
</evidence>
<keyword evidence="5" id="KW-0779">Telomere</keyword>
<keyword evidence="4 5" id="KW-0539">Nucleus</keyword>
<dbReference type="Pfam" id="PF11626">
    <property type="entry name" value="Rap1_C"/>
    <property type="match status" value="1"/>
</dbReference>
<dbReference type="InterPro" id="IPR039595">
    <property type="entry name" value="TE2IP/Rap1"/>
</dbReference>
<dbReference type="EMBL" id="JAGXEW010000024">
    <property type="protein sequence ID" value="KAK1158457.1"/>
    <property type="molecule type" value="Genomic_DNA"/>
</dbReference>
<keyword evidence="9" id="KW-1185">Reference proteome</keyword>
<dbReference type="InterPro" id="IPR021661">
    <property type="entry name" value="Rap1_C"/>
</dbReference>
<feature type="non-terminal residue" evidence="8">
    <location>
        <position position="247"/>
    </location>
</feature>
<evidence type="ECO:0000256" key="6">
    <source>
        <dbReference type="SAM" id="MobiDB-lite"/>
    </source>
</evidence>
<feature type="domain" description="TRF2-interacting telomeric protein/Rap1 C-terminal" evidence="7">
    <location>
        <begin position="165"/>
        <end position="240"/>
    </location>
</feature>
<keyword evidence="3 5" id="KW-0804">Transcription</keyword>
<protein>
    <recommendedName>
        <fullName evidence="5">Telomeric repeat-binding factor 2-interacting protein 1</fullName>
        <shortName evidence="5">TERF2-interacting telomeric protein 1</shortName>
    </recommendedName>
    <alternativeName>
        <fullName evidence="5">Repressor/activator protein 1 homolog</fullName>
    </alternativeName>
</protein>
<feature type="compositionally biased region" description="Basic and acidic residues" evidence="6">
    <location>
        <begin position="77"/>
        <end position="95"/>
    </location>
</feature>
<evidence type="ECO:0000259" key="7">
    <source>
        <dbReference type="Pfam" id="PF11626"/>
    </source>
</evidence>
<dbReference type="GO" id="GO:0042162">
    <property type="term" value="F:telomeric DNA binding"/>
    <property type="evidence" value="ECO:0007669"/>
    <property type="project" value="TreeGrafter"/>
</dbReference>
<dbReference type="PANTHER" id="PTHR16466:SF6">
    <property type="entry name" value="TELOMERIC REPEAT-BINDING FACTOR 2-INTERACTING PROTEIN 1"/>
    <property type="match status" value="1"/>
</dbReference>
<dbReference type="CDD" id="cd11653">
    <property type="entry name" value="rap1_RCT"/>
    <property type="match status" value="1"/>
</dbReference>
<keyword evidence="2 5" id="KW-0010">Activator</keyword>
<comment type="subunit">
    <text evidence="5">Homodimer.</text>
</comment>
<gene>
    <name evidence="8" type="ORF">AOXY_G23388</name>
</gene>
<feature type="compositionally biased region" description="Basic and acidic residues" evidence="6">
    <location>
        <begin position="1"/>
        <end position="21"/>
    </location>
</feature>
<reference evidence="8" key="1">
    <citation type="submission" date="2022-02" db="EMBL/GenBank/DDBJ databases">
        <title>Atlantic sturgeon de novo genome assembly.</title>
        <authorList>
            <person name="Stock M."/>
            <person name="Klopp C."/>
            <person name="Guiguen Y."/>
            <person name="Cabau C."/>
            <person name="Parinello H."/>
            <person name="Santidrian Yebra-Pimentel E."/>
            <person name="Kuhl H."/>
            <person name="Dirks R.P."/>
            <person name="Guessner J."/>
            <person name="Wuertz S."/>
            <person name="Du K."/>
            <person name="Schartl M."/>
        </authorList>
    </citation>
    <scope>NUCLEOTIDE SEQUENCE</scope>
    <source>
        <strain evidence="8">STURGEONOMICS-FGT-2020</strain>
        <tissue evidence="8">Whole blood</tissue>
    </source>
</reference>